<gene>
    <name evidence="1" type="ORF">XELAEV_18038177mg</name>
</gene>
<dbReference type="Proteomes" id="UP000694892">
    <property type="component" value="Chromosome 8L"/>
</dbReference>
<reference evidence="2" key="1">
    <citation type="journal article" date="2016" name="Nature">
        <title>Genome evolution in the allotetraploid frog Xenopus laevis.</title>
        <authorList>
            <person name="Session A.M."/>
            <person name="Uno Y."/>
            <person name="Kwon T."/>
            <person name="Chapman J.A."/>
            <person name="Toyoda A."/>
            <person name="Takahashi S."/>
            <person name="Fukui A."/>
            <person name="Hikosaka A."/>
            <person name="Suzuki A."/>
            <person name="Kondo M."/>
            <person name="van Heeringen S.J."/>
            <person name="Quigley I."/>
            <person name="Heinz S."/>
            <person name="Ogino H."/>
            <person name="Ochi H."/>
            <person name="Hellsten U."/>
            <person name="Lyons J.B."/>
            <person name="Simakov O."/>
            <person name="Putnam N."/>
            <person name="Stites J."/>
            <person name="Kuroki Y."/>
            <person name="Tanaka T."/>
            <person name="Michiue T."/>
            <person name="Watanabe M."/>
            <person name="Bogdanovic O."/>
            <person name="Lister R."/>
            <person name="Georgiou G."/>
            <person name="Paranjpe S.S."/>
            <person name="van Kruijsbergen I."/>
            <person name="Shu S."/>
            <person name="Carlson J."/>
            <person name="Kinoshita T."/>
            <person name="Ohta Y."/>
            <person name="Mawaribuchi S."/>
            <person name="Jenkins J."/>
            <person name="Grimwood J."/>
            <person name="Schmutz J."/>
            <person name="Mitros T."/>
            <person name="Mozaffari S.V."/>
            <person name="Suzuki Y."/>
            <person name="Haramoto Y."/>
            <person name="Yamamoto T.S."/>
            <person name="Takagi C."/>
            <person name="Heald R."/>
            <person name="Miller K."/>
            <person name="Haudenschild C."/>
            <person name="Kitzman J."/>
            <person name="Nakayama T."/>
            <person name="Izutsu Y."/>
            <person name="Robert J."/>
            <person name="Fortriede J."/>
            <person name="Burns K."/>
            <person name="Lotay V."/>
            <person name="Karimi K."/>
            <person name="Yasuoka Y."/>
            <person name="Dichmann D.S."/>
            <person name="Flajnik M.F."/>
            <person name="Houston D.W."/>
            <person name="Shendure J."/>
            <person name="DuPasquier L."/>
            <person name="Vize P.D."/>
            <person name="Zorn A.M."/>
            <person name="Ito M."/>
            <person name="Marcotte E.M."/>
            <person name="Wallingford J.B."/>
            <person name="Ito Y."/>
            <person name="Asashima M."/>
            <person name="Ueno N."/>
            <person name="Matsuda Y."/>
            <person name="Veenstra G.J."/>
            <person name="Fujiyama A."/>
            <person name="Harland R.M."/>
            <person name="Taira M."/>
            <person name="Rokhsar D.S."/>
        </authorList>
    </citation>
    <scope>NUCLEOTIDE SEQUENCE [LARGE SCALE GENOMIC DNA]</scope>
    <source>
        <strain evidence="2">J</strain>
    </source>
</reference>
<evidence type="ECO:0000313" key="2">
    <source>
        <dbReference type="Proteomes" id="UP000694892"/>
    </source>
</evidence>
<protein>
    <submittedName>
        <fullName evidence="1">Uncharacterized protein</fullName>
    </submittedName>
</protein>
<dbReference type="AlphaFoldDB" id="A0A974C586"/>
<name>A0A974C586_XENLA</name>
<evidence type="ECO:0000313" key="1">
    <source>
        <dbReference type="EMBL" id="OCT66895.1"/>
    </source>
</evidence>
<organism evidence="1 2">
    <name type="scientific">Xenopus laevis</name>
    <name type="common">African clawed frog</name>
    <dbReference type="NCBI Taxonomy" id="8355"/>
    <lineage>
        <taxon>Eukaryota</taxon>
        <taxon>Metazoa</taxon>
        <taxon>Chordata</taxon>
        <taxon>Craniata</taxon>
        <taxon>Vertebrata</taxon>
        <taxon>Euteleostomi</taxon>
        <taxon>Amphibia</taxon>
        <taxon>Batrachia</taxon>
        <taxon>Anura</taxon>
        <taxon>Pipoidea</taxon>
        <taxon>Pipidae</taxon>
        <taxon>Xenopodinae</taxon>
        <taxon>Xenopus</taxon>
        <taxon>Xenopus</taxon>
    </lineage>
</organism>
<sequence length="68" mass="7897">MMAMQGERFWTRALVCSSLSDKRGSPSASQRCNLQLRRSNQYGRRVLLSLNKDPCYENFNKTKGWRAP</sequence>
<dbReference type="EMBL" id="CM004480">
    <property type="protein sequence ID" value="OCT66895.1"/>
    <property type="molecule type" value="Genomic_DNA"/>
</dbReference>
<proteinExistence type="predicted"/>
<accession>A0A974C586</accession>